<dbReference type="InterPro" id="IPR036188">
    <property type="entry name" value="FAD/NAD-bd_sf"/>
</dbReference>
<evidence type="ECO:0000256" key="2">
    <source>
        <dbReference type="ARBA" id="ARBA00022630"/>
    </source>
</evidence>
<dbReference type="EMBL" id="PKMF04000310">
    <property type="protein sequence ID" value="KAK7838239.1"/>
    <property type="molecule type" value="Genomic_DNA"/>
</dbReference>
<dbReference type="Proteomes" id="UP000237347">
    <property type="component" value="Unassembled WGS sequence"/>
</dbReference>
<dbReference type="SUPFAM" id="SSF51905">
    <property type="entry name" value="FAD/NAD(P)-binding domain"/>
    <property type="match status" value="1"/>
</dbReference>
<sequence length="271" mass="30924">MGSSKTISPKSMAQINHNREGEHKKLQGSDYSPSMRARSAIMQNGNNNNNNNERANDCSHPLTTQHMSMIGAGAVGLVAARELHHEGHSVIVFERGDQVYTPKLDSSLTQTSVHSSLYQSLRTNLPRECIGFRDYPFVPKDDKGRDPKRFLGHLEVLMYLQDFTSEFVIDESARFEIEVVHVRLEEEKWKIKSRKRGKDDNERVWNWMRYLMPLLYVTDTTPSLVSPIFLVFLPSIKLSVVLTAQSCVFRLSAPLPLFPMPSSECCETLFY</sequence>
<comment type="cofactor">
    <cofactor evidence="5">
        <name>FAD</name>
        <dbReference type="ChEBI" id="CHEBI:57692"/>
    </cofactor>
</comment>
<dbReference type="InterPro" id="IPR020946">
    <property type="entry name" value="Flavin_mOase-like"/>
</dbReference>
<dbReference type="InterPro" id="IPR050346">
    <property type="entry name" value="FMO-like"/>
</dbReference>
<dbReference type="AlphaFoldDB" id="A0AAW0KGJ9"/>
<dbReference type="PANTHER" id="PTHR23023">
    <property type="entry name" value="DIMETHYLANILINE MONOOXYGENASE"/>
    <property type="match status" value="1"/>
</dbReference>
<comment type="similarity">
    <text evidence="1 5">Belongs to the FMO family.</text>
</comment>
<keyword evidence="3 5" id="KW-0274">FAD</keyword>
<keyword evidence="4 5" id="KW-0560">Oxidoreductase</keyword>
<evidence type="ECO:0000256" key="5">
    <source>
        <dbReference type="RuleBase" id="RU361177"/>
    </source>
</evidence>
<keyword evidence="8" id="KW-1185">Reference proteome</keyword>
<dbReference type="EC" id="1.-.-.-" evidence="5"/>
<accession>A0AAW0KGJ9</accession>
<organism evidence="7 8">
    <name type="scientific">Quercus suber</name>
    <name type="common">Cork oak</name>
    <dbReference type="NCBI Taxonomy" id="58331"/>
    <lineage>
        <taxon>Eukaryota</taxon>
        <taxon>Viridiplantae</taxon>
        <taxon>Streptophyta</taxon>
        <taxon>Embryophyta</taxon>
        <taxon>Tracheophyta</taxon>
        <taxon>Spermatophyta</taxon>
        <taxon>Magnoliopsida</taxon>
        <taxon>eudicotyledons</taxon>
        <taxon>Gunneridae</taxon>
        <taxon>Pentapetalae</taxon>
        <taxon>rosids</taxon>
        <taxon>fabids</taxon>
        <taxon>Fagales</taxon>
        <taxon>Fagaceae</taxon>
        <taxon>Quercus</taxon>
    </lineage>
</organism>
<evidence type="ECO:0000256" key="6">
    <source>
        <dbReference type="SAM" id="MobiDB-lite"/>
    </source>
</evidence>
<feature type="compositionally biased region" description="Polar residues" evidence="6">
    <location>
        <begin position="1"/>
        <end position="16"/>
    </location>
</feature>
<dbReference type="GO" id="GO:0050661">
    <property type="term" value="F:NADP binding"/>
    <property type="evidence" value="ECO:0007669"/>
    <property type="project" value="InterPro"/>
</dbReference>
<evidence type="ECO:0000256" key="3">
    <source>
        <dbReference type="ARBA" id="ARBA00022827"/>
    </source>
</evidence>
<feature type="compositionally biased region" description="Basic and acidic residues" evidence="6">
    <location>
        <begin position="17"/>
        <end position="27"/>
    </location>
</feature>
<dbReference type="GO" id="GO:0004499">
    <property type="term" value="F:N,N-dimethylaniline monooxygenase activity"/>
    <property type="evidence" value="ECO:0007669"/>
    <property type="project" value="InterPro"/>
</dbReference>
<reference evidence="7 8" key="1">
    <citation type="journal article" date="2018" name="Sci. Data">
        <title>The draft genome sequence of cork oak.</title>
        <authorList>
            <person name="Ramos A.M."/>
            <person name="Usie A."/>
            <person name="Barbosa P."/>
            <person name="Barros P.M."/>
            <person name="Capote T."/>
            <person name="Chaves I."/>
            <person name="Simoes F."/>
            <person name="Abreu I."/>
            <person name="Carrasquinho I."/>
            <person name="Faro C."/>
            <person name="Guimaraes J.B."/>
            <person name="Mendonca D."/>
            <person name="Nobrega F."/>
            <person name="Rodrigues L."/>
            <person name="Saibo N.J.M."/>
            <person name="Varela M.C."/>
            <person name="Egas C."/>
            <person name="Matos J."/>
            <person name="Miguel C.M."/>
            <person name="Oliveira M.M."/>
            <person name="Ricardo C.P."/>
            <person name="Goncalves S."/>
        </authorList>
    </citation>
    <scope>NUCLEOTIDE SEQUENCE [LARGE SCALE GENOMIC DNA]</scope>
    <source>
        <strain evidence="8">cv. HL8</strain>
    </source>
</reference>
<dbReference type="GO" id="GO:0050660">
    <property type="term" value="F:flavin adenine dinucleotide binding"/>
    <property type="evidence" value="ECO:0007669"/>
    <property type="project" value="InterPro"/>
</dbReference>
<protein>
    <recommendedName>
        <fullName evidence="5">Flavin-containing monooxygenase</fullName>
        <ecNumber evidence="5">1.-.-.-</ecNumber>
    </recommendedName>
</protein>
<name>A0AAW0KGJ9_QUESU</name>
<dbReference type="Gene3D" id="3.50.50.60">
    <property type="entry name" value="FAD/NAD(P)-binding domain"/>
    <property type="match status" value="1"/>
</dbReference>
<evidence type="ECO:0000256" key="1">
    <source>
        <dbReference type="ARBA" id="ARBA00009183"/>
    </source>
</evidence>
<keyword evidence="5 7" id="KW-0503">Monooxygenase</keyword>
<evidence type="ECO:0000313" key="8">
    <source>
        <dbReference type="Proteomes" id="UP000237347"/>
    </source>
</evidence>
<comment type="caution">
    <text evidence="7">The sequence shown here is derived from an EMBL/GenBank/DDBJ whole genome shotgun (WGS) entry which is preliminary data.</text>
</comment>
<evidence type="ECO:0000313" key="7">
    <source>
        <dbReference type="EMBL" id="KAK7838239.1"/>
    </source>
</evidence>
<proteinExistence type="inferred from homology"/>
<keyword evidence="2 5" id="KW-0285">Flavoprotein</keyword>
<gene>
    <name evidence="7" type="ORF">CFP56_020083</name>
</gene>
<feature type="region of interest" description="Disordered" evidence="6">
    <location>
        <begin position="1"/>
        <end position="32"/>
    </location>
</feature>
<evidence type="ECO:0000256" key="4">
    <source>
        <dbReference type="ARBA" id="ARBA00023002"/>
    </source>
</evidence>
<dbReference type="Pfam" id="PF00743">
    <property type="entry name" value="FMO-like"/>
    <property type="match status" value="1"/>
</dbReference>